<feature type="transmembrane region" description="Helical" evidence="7">
    <location>
        <begin position="422"/>
        <end position="441"/>
    </location>
</feature>
<reference evidence="10" key="1">
    <citation type="submission" date="2018-05" db="EMBL/GenBank/DDBJ databases">
        <title>Genome Sequencing of selected type strains of the family Eggerthellaceae.</title>
        <authorList>
            <person name="Danylec N."/>
            <person name="Stoll D.A."/>
            <person name="Doetsch A."/>
            <person name="Huch M."/>
        </authorList>
    </citation>
    <scope>NUCLEOTIDE SEQUENCE [LARGE SCALE GENOMIC DNA]</scope>
    <source>
        <strain evidence="10">DSM 24851</strain>
    </source>
</reference>
<dbReference type="NCBIfam" id="TIGR00711">
    <property type="entry name" value="efflux_EmrB"/>
    <property type="match status" value="1"/>
</dbReference>
<dbReference type="InterPro" id="IPR011701">
    <property type="entry name" value="MFS"/>
</dbReference>
<feature type="transmembrane region" description="Helical" evidence="7">
    <location>
        <begin position="322"/>
        <end position="339"/>
    </location>
</feature>
<keyword evidence="4 7" id="KW-0812">Transmembrane</keyword>
<protein>
    <submittedName>
        <fullName evidence="9">MFS transporter</fullName>
    </submittedName>
</protein>
<feature type="transmembrane region" description="Helical" evidence="7">
    <location>
        <begin position="97"/>
        <end position="116"/>
    </location>
</feature>
<organism evidence="9 10">
    <name type="scientific">Slackia equolifaciens</name>
    <dbReference type="NCBI Taxonomy" id="498718"/>
    <lineage>
        <taxon>Bacteria</taxon>
        <taxon>Bacillati</taxon>
        <taxon>Actinomycetota</taxon>
        <taxon>Coriobacteriia</taxon>
        <taxon>Eggerthellales</taxon>
        <taxon>Eggerthellaceae</taxon>
        <taxon>Slackia</taxon>
    </lineage>
</organism>
<dbReference type="GO" id="GO:0005886">
    <property type="term" value="C:plasma membrane"/>
    <property type="evidence" value="ECO:0007669"/>
    <property type="project" value="UniProtKB-SubCell"/>
</dbReference>
<feature type="transmembrane region" description="Helical" evidence="7">
    <location>
        <begin position="186"/>
        <end position="205"/>
    </location>
</feature>
<dbReference type="GO" id="GO:0022857">
    <property type="term" value="F:transmembrane transporter activity"/>
    <property type="evidence" value="ECO:0007669"/>
    <property type="project" value="InterPro"/>
</dbReference>
<sequence>MGRLGRPFRFCRRFGGDCVLIKSGKSWTYAIFTVVVLSSALGNLSQTGLNAMLVTVCGELGIATGVGQWLTTAYMFGLGAVVPLASYLMGRFRLKDLTVLAIFIFIAGAAIAAAASSFPVLLAGRIVQAIAAGILLPLLQTIAMTRFPDGRKATAMGISGIAMGFSPNIGPTIGGAMVDAFGWRSFFVLLAALSAIILAFCVLAIKRHDDASLSVSLDFLSFVLCTLGFGGILMGCSEASSHPLTSPFIWGPIVVGVLCLLAFAVRQHKVEDSLIDLTIFGDSSYRVGFWAQCFLCASFMGITLLVPLFIEDFRGGTALEAGMVLLPGTVAALIMNPLAGYLTDKIGVRPVAVVGGLFLSVGAVSMVFMDEATPLWLVMTLQGIRAVGVSTLIGPLTSWSLMGLSGKKTSDGSAFGLAARQTAASVGTALMVMCVEGLPMLTGGAAYHAAFGCSAVFAVATLICILARVR</sequence>
<evidence type="ECO:0000256" key="2">
    <source>
        <dbReference type="ARBA" id="ARBA00022448"/>
    </source>
</evidence>
<feature type="transmembrane region" description="Helical" evidence="7">
    <location>
        <begin position="69"/>
        <end position="90"/>
    </location>
</feature>
<accession>A0A3N0B4E9</accession>
<dbReference type="AlphaFoldDB" id="A0A3N0B4E9"/>
<dbReference type="PROSITE" id="PS50850">
    <property type="entry name" value="MFS"/>
    <property type="match status" value="1"/>
</dbReference>
<proteinExistence type="predicted"/>
<evidence type="ECO:0000256" key="6">
    <source>
        <dbReference type="ARBA" id="ARBA00023136"/>
    </source>
</evidence>
<dbReference type="InterPro" id="IPR036259">
    <property type="entry name" value="MFS_trans_sf"/>
</dbReference>
<dbReference type="InterPro" id="IPR020846">
    <property type="entry name" value="MFS_dom"/>
</dbReference>
<dbReference type="EMBL" id="QIBX01000001">
    <property type="protein sequence ID" value="RNL41991.1"/>
    <property type="molecule type" value="Genomic_DNA"/>
</dbReference>
<feature type="transmembrane region" description="Helical" evidence="7">
    <location>
        <begin position="247"/>
        <end position="266"/>
    </location>
</feature>
<evidence type="ECO:0000256" key="3">
    <source>
        <dbReference type="ARBA" id="ARBA00022475"/>
    </source>
</evidence>
<keyword evidence="3" id="KW-1003">Cell membrane</keyword>
<name>A0A3N0B4E9_9ACTN</name>
<dbReference type="PRINTS" id="PR01036">
    <property type="entry name" value="TCRTETB"/>
</dbReference>
<feature type="transmembrane region" description="Helical" evidence="7">
    <location>
        <begin position="155"/>
        <end position="174"/>
    </location>
</feature>
<dbReference type="InterPro" id="IPR004638">
    <property type="entry name" value="EmrB-like"/>
</dbReference>
<comment type="caution">
    <text evidence="9">The sequence shown here is derived from an EMBL/GenBank/DDBJ whole genome shotgun (WGS) entry which is preliminary data.</text>
</comment>
<evidence type="ECO:0000256" key="5">
    <source>
        <dbReference type="ARBA" id="ARBA00022989"/>
    </source>
</evidence>
<gene>
    <name evidence="9" type="ORF">DMP06_00865</name>
</gene>
<dbReference type="Gene3D" id="1.20.1720.10">
    <property type="entry name" value="Multidrug resistance protein D"/>
    <property type="match status" value="1"/>
</dbReference>
<dbReference type="OrthoDB" id="9812221at2"/>
<keyword evidence="10" id="KW-1185">Reference proteome</keyword>
<evidence type="ECO:0000313" key="9">
    <source>
        <dbReference type="EMBL" id="RNL41991.1"/>
    </source>
</evidence>
<comment type="subcellular location">
    <subcellularLocation>
        <location evidence="1">Cell membrane</location>
        <topology evidence="1">Multi-pass membrane protein</topology>
    </subcellularLocation>
</comment>
<feature type="transmembrane region" description="Helical" evidence="7">
    <location>
        <begin position="122"/>
        <end position="143"/>
    </location>
</feature>
<evidence type="ECO:0000313" key="10">
    <source>
        <dbReference type="Proteomes" id="UP000269591"/>
    </source>
</evidence>
<keyword evidence="2" id="KW-0813">Transport</keyword>
<dbReference type="SUPFAM" id="SSF103473">
    <property type="entry name" value="MFS general substrate transporter"/>
    <property type="match status" value="1"/>
</dbReference>
<feature type="transmembrane region" description="Helical" evidence="7">
    <location>
        <begin position="375"/>
        <end position="401"/>
    </location>
</feature>
<feature type="transmembrane region" description="Helical" evidence="7">
    <location>
        <begin position="351"/>
        <end position="369"/>
    </location>
</feature>
<keyword evidence="6 7" id="KW-0472">Membrane</keyword>
<feature type="domain" description="Major facilitator superfamily (MFS) profile" evidence="8">
    <location>
        <begin position="31"/>
        <end position="470"/>
    </location>
</feature>
<feature type="transmembrane region" description="Helical" evidence="7">
    <location>
        <begin position="287"/>
        <end position="310"/>
    </location>
</feature>
<dbReference type="Pfam" id="PF07690">
    <property type="entry name" value="MFS_1"/>
    <property type="match status" value="1"/>
</dbReference>
<feature type="transmembrane region" description="Helical" evidence="7">
    <location>
        <begin position="447"/>
        <end position="467"/>
    </location>
</feature>
<evidence type="ECO:0000259" key="8">
    <source>
        <dbReference type="PROSITE" id="PS50850"/>
    </source>
</evidence>
<feature type="transmembrane region" description="Helical" evidence="7">
    <location>
        <begin position="29"/>
        <end position="49"/>
    </location>
</feature>
<dbReference type="PANTHER" id="PTHR42718">
    <property type="entry name" value="MAJOR FACILITATOR SUPERFAMILY MULTIDRUG TRANSPORTER MFSC"/>
    <property type="match status" value="1"/>
</dbReference>
<dbReference type="Proteomes" id="UP000269591">
    <property type="component" value="Unassembled WGS sequence"/>
</dbReference>
<evidence type="ECO:0000256" key="1">
    <source>
        <dbReference type="ARBA" id="ARBA00004651"/>
    </source>
</evidence>
<dbReference type="PANTHER" id="PTHR42718:SF24">
    <property type="entry name" value="MAJOR FACILITATOR SUPERFAMILY (MFS) PROFILE DOMAIN-CONTAINING PROTEIN"/>
    <property type="match status" value="1"/>
</dbReference>
<keyword evidence="5 7" id="KW-1133">Transmembrane helix</keyword>
<dbReference type="Gene3D" id="1.20.1250.20">
    <property type="entry name" value="MFS general substrate transporter like domains"/>
    <property type="match status" value="1"/>
</dbReference>
<evidence type="ECO:0000256" key="4">
    <source>
        <dbReference type="ARBA" id="ARBA00022692"/>
    </source>
</evidence>
<feature type="transmembrane region" description="Helical" evidence="7">
    <location>
        <begin position="217"/>
        <end position="235"/>
    </location>
</feature>
<evidence type="ECO:0000256" key="7">
    <source>
        <dbReference type="SAM" id="Phobius"/>
    </source>
</evidence>